<feature type="region of interest" description="Disordered" evidence="1">
    <location>
        <begin position="327"/>
        <end position="408"/>
    </location>
</feature>
<feature type="compositionally biased region" description="Basic and acidic residues" evidence="1">
    <location>
        <begin position="249"/>
        <end position="262"/>
    </location>
</feature>
<feature type="compositionally biased region" description="Low complexity" evidence="1">
    <location>
        <begin position="434"/>
        <end position="445"/>
    </location>
</feature>
<dbReference type="AlphaFoldDB" id="A0A7R8UVA7"/>
<gene>
    <name evidence="2" type="ORF">HERILL_LOCUS9324</name>
</gene>
<feature type="region of interest" description="Disordered" evidence="1">
    <location>
        <begin position="1"/>
        <end position="193"/>
    </location>
</feature>
<feature type="compositionally biased region" description="Pro residues" evidence="1">
    <location>
        <begin position="378"/>
        <end position="390"/>
    </location>
</feature>
<feature type="compositionally biased region" description="Low complexity" evidence="1">
    <location>
        <begin position="1"/>
        <end position="16"/>
    </location>
</feature>
<protein>
    <submittedName>
        <fullName evidence="2">Uncharacterized protein</fullName>
    </submittedName>
</protein>
<dbReference type="Proteomes" id="UP000594454">
    <property type="component" value="Chromosome 4"/>
</dbReference>
<proteinExistence type="predicted"/>
<feature type="compositionally biased region" description="Basic and acidic residues" evidence="1">
    <location>
        <begin position="32"/>
        <end position="43"/>
    </location>
</feature>
<reference evidence="2 3" key="1">
    <citation type="submission" date="2020-11" db="EMBL/GenBank/DDBJ databases">
        <authorList>
            <person name="Wallbank WR R."/>
            <person name="Pardo Diaz C."/>
            <person name="Kozak K."/>
            <person name="Martin S."/>
            <person name="Jiggins C."/>
            <person name="Moest M."/>
            <person name="Warren A I."/>
            <person name="Generalovic N T."/>
            <person name="Byers J.R.P. K."/>
            <person name="Montejo-Kovacevich G."/>
            <person name="Yen C E."/>
        </authorList>
    </citation>
    <scope>NUCLEOTIDE SEQUENCE [LARGE SCALE GENOMIC DNA]</scope>
</reference>
<feature type="region of interest" description="Disordered" evidence="1">
    <location>
        <begin position="434"/>
        <end position="496"/>
    </location>
</feature>
<accession>A0A7R8UVA7</accession>
<name>A0A7R8UVA7_HERIL</name>
<evidence type="ECO:0000313" key="3">
    <source>
        <dbReference type="Proteomes" id="UP000594454"/>
    </source>
</evidence>
<feature type="region of interest" description="Disordered" evidence="1">
    <location>
        <begin position="225"/>
        <end position="296"/>
    </location>
</feature>
<organism evidence="2 3">
    <name type="scientific">Hermetia illucens</name>
    <name type="common">Black soldier fly</name>
    <dbReference type="NCBI Taxonomy" id="343691"/>
    <lineage>
        <taxon>Eukaryota</taxon>
        <taxon>Metazoa</taxon>
        <taxon>Ecdysozoa</taxon>
        <taxon>Arthropoda</taxon>
        <taxon>Hexapoda</taxon>
        <taxon>Insecta</taxon>
        <taxon>Pterygota</taxon>
        <taxon>Neoptera</taxon>
        <taxon>Endopterygota</taxon>
        <taxon>Diptera</taxon>
        <taxon>Brachycera</taxon>
        <taxon>Stratiomyomorpha</taxon>
        <taxon>Stratiomyidae</taxon>
        <taxon>Hermetiinae</taxon>
        <taxon>Hermetia</taxon>
    </lineage>
</organism>
<evidence type="ECO:0000256" key="1">
    <source>
        <dbReference type="SAM" id="MobiDB-lite"/>
    </source>
</evidence>
<feature type="compositionally biased region" description="Basic and acidic residues" evidence="1">
    <location>
        <begin position="183"/>
        <end position="193"/>
    </location>
</feature>
<evidence type="ECO:0000313" key="2">
    <source>
        <dbReference type="EMBL" id="CAD7086558.1"/>
    </source>
</evidence>
<feature type="compositionally biased region" description="Acidic residues" evidence="1">
    <location>
        <begin position="276"/>
        <end position="286"/>
    </location>
</feature>
<feature type="compositionally biased region" description="Basic and acidic residues" evidence="1">
    <location>
        <begin position="450"/>
        <end position="466"/>
    </location>
</feature>
<feature type="compositionally biased region" description="Polar residues" evidence="1">
    <location>
        <begin position="394"/>
        <end position="408"/>
    </location>
</feature>
<sequence>MRPARGRPAGAPPKRACVVRLEKVQQTQQPSRQEEATEDDRKKMTGPLKKRPVVMKKSPASTSAGRQTRRRGGGEDLSEYMLVTARAKRTPKPNPKYSNEDIITPRTRTKEAAEESEGDDDDAYQSSEVEEPQEESSEEEFEPTKPVTRGVVRLANGEVVKRGPGRPPKNRPEISTPKPSQKRRLETEPGSKELESILAQNKRLNIELYDASDSDISIVAPTPRRMARNSTSVQSQRPISRLALKTHQSQKEQPKRFLDRRRVQPQSQQRRRVSSEEDEDDPDEYETTGAASTVDDFETMPTFTIVNINDIINKKGDVMIEQTNRVNNNVSASNNNNQSASGRNEETRISPTQASRNRRKSMHTTILSDKIDPDKLKNPPPRSPFPPRKPISPHNTLNHGLSKSLLNNNQSFGSAPRILNNVLCRRTKALQAKQEQLQEQKQQQQSHAHKTTESRSEHPIQSKENHLSNFRSATSTSGPQTLPTTAQRKLPNSKVVVQRQGNKIIKKITCFETWYVINIPNVETQAPKHHLDMSLMHLANTAKGIILPSAEWNYKVNLQKVSPTQLSKMDEVFTGEVQDANISESEKHNYMPVSVMFRRASNNQKLRMPFDRAVIFKNESYYTNIEGKNVRLVGSPQKVSSNEDIEVLLQIMDEMTLVNSLVEQVTYVL</sequence>
<dbReference type="OMA" id="EIINANC"/>
<keyword evidence="3" id="KW-1185">Reference proteome</keyword>
<dbReference type="InParanoid" id="A0A7R8UVA7"/>
<dbReference type="OrthoDB" id="7791654at2759"/>
<feature type="compositionally biased region" description="Acidic residues" evidence="1">
    <location>
        <begin position="114"/>
        <end position="141"/>
    </location>
</feature>
<feature type="compositionally biased region" description="Polar residues" evidence="1">
    <location>
        <begin position="228"/>
        <end position="238"/>
    </location>
</feature>
<feature type="compositionally biased region" description="Polar residues" evidence="1">
    <location>
        <begin position="467"/>
        <end position="487"/>
    </location>
</feature>
<feature type="compositionally biased region" description="Low complexity" evidence="1">
    <location>
        <begin position="327"/>
        <end position="342"/>
    </location>
</feature>
<dbReference type="EMBL" id="LR899012">
    <property type="protein sequence ID" value="CAD7086558.1"/>
    <property type="molecule type" value="Genomic_DNA"/>
</dbReference>